<evidence type="ECO:0000256" key="1">
    <source>
        <dbReference type="SAM" id="Phobius"/>
    </source>
</evidence>
<accession>A0ABQ8GGD6</accession>
<evidence type="ECO:0000313" key="2">
    <source>
        <dbReference type="EMBL" id="KAH7055531.1"/>
    </source>
</evidence>
<dbReference type="InterPro" id="IPR036259">
    <property type="entry name" value="MFS_trans_sf"/>
</dbReference>
<keyword evidence="3" id="KW-1185">Reference proteome</keyword>
<dbReference type="Proteomes" id="UP000774617">
    <property type="component" value="Unassembled WGS sequence"/>
</dbReference>
<dbReference type="PANTHER" id="PTHR11360">
    <property type="entry name" value="MONOCARBOXYLATE TRANSPORTER"/>
    <property type="match status" value="1"/>
</dbReference>
<feature type="non-terminal residue" evidence="2">
    <location>
        <position position="1"/>
    </location>
</feature>
<sequence>SVGFLNAFGVFLEYCHAHQLSSRSEFGILWICSFAVGFVFATAPLAGVLVDKFGAPLLLLGGSFGALVATFMTSLSSAYYQLFLSQGVLLGGSMSFLFCPAVATVSKPFRKYRGLALGITVGRLLDRYLMRVWPGSGF</sequence>
<comment type="caution">
    <text evidence="2">The sequence shown here is derived from an EMBL/GenBank/DDBJ whole genome shotgun (WGS) entry which is preliminary data.</text>
</comment>
<keyword evidence="1" id="KW-0812">Transmembrane</keyword>
<keyword evidence="1" id="KW-0472">Membrane</keyword>
<dbReference type="EMBL" id="JAGTJR010000008">
    <property type="protein sequence ID" value="KAH7055531.1"/>
    <property type="molecule type" value="Genomic_DNA"/>
</dbReference>
<proteinExistence type="predicted"/>
<gene>
    <name evidence="2" type="ORF">B0J12DRAFT_569151</name>
</gene>
<feature type="transmembrane region" description="Helical" evidence="1">
    <location>
        <begin position="27"/>
        <end position="50"/>
    </location>
</feature>
<dbReference type="InterPro" id="IPR050327">
    <property type="entry name" value="Proton-linked_MCT"/>
</dbReference>
<evidence type="ECO:0008006" key="4">
    <source>
        <dbReference type="Google" id="ProtNLM"/>
    </source>
</evidence>
<feature type="transmembrane region" description="Helical" evidence="1">
    <location>
        <begin position="57"/>
        <end position="80"/>
    </location>
</feature>
<evidence type="ECO:0000313" key="3">
    <source>
        <dbReference type="Proteomes" id="UP000774617"/>
    </source>
</evidence>
<feature type="transmembrane region" description="Helical" evidence="1">
    <location>
        <begin position="86"/>
        <end position="105"/>
    </location>
</feature>
<name>A0ABQ8GGD6_9PEZI</name>
<dbReference type="SUPFAM" id="SSF103473">
    <property type="entry name" value="MFS general substrate transporter"/>
    <property type="match status" value="1"/>
</dbReference>
<dbReference type="PANTHER" id="PTHR11360:SF250">
    <property type="entry name" value="MFS-TYPE TRANSPORTER AFUA_1G00970"/>
    <property type="match status" value="1"/>
</dbReference>
<reference evidence="2 3" key="1">
    <citation type="journal article" date="2021" name="Nat. Commun.">
        <title>Genetic determinants of endophytism in the Arabidopsis root mycobiome.</title>
        <authorList>
            <person name="Mesny F."/>
            <person name="Miyauchi S."/>
            <person name="Thiergart T."/>
            <person name="Pickel B."/>
            <person name="Atanasova L."/>
            <person name="Karlsson M."/>
            <person name="Huettel B."/>
            <person name="Barry K.W."/>
            <person name="Haridas S."/>
            <person name="Chen C."/>
            <person name="Bauer D."/>
            <person name="Andreopoulos W."/>
            <person name="Pangilinan J."/>
            <person name="LaButti K."/>
            <person name="Riley R."/>
            <person name="Lipzen A."/>
            <person name="Clum A."/>
            <person name="Drula E."/>
            <person name="Henrissat B."/>
            <person name="Kohler A."/>
            <person name="Grigoriev I.V."/>
            <person name="Martin F.M."/>
            <person name="Hacquard S."/>
        </authorList>
    </citation>
    <scope>NUCLEOTIDE SEQUENCE [LARGE SCALE GENOMIC DNA]</scope>
    <source>
        <strain evidence="2 3">MPI-SDFR-AT-0080</strain>
    </source>
</reference>
<organism evidence="2 3">
    <name type="scientific">Macrophomina phaseolina</name>
    <dbReference type="NCBI Taxonomy" id="35725"/>
    <lineage>
        <taxon>Eukaryota</taxon>
        <taxon>Fungi</taxon>
        <taxon>Dikarya</taxon>
        <taxon>Ascomycota</taxon>
        <taxon>Pezizomycotina</taxon>
        <taxon>Dothideomycetes</taxon>
        <taxon>Dothideomycetes incertae sedis</taxon>
        <taxon>Botryosphaeriales</taxon>
        <taxon>Botryosphaeriaceae</taxon>
        <taxon>Macrophomina</taxon>
    </lineage>
</organism>
<protein>
    <recommendedName>
        <fullName evidence="4">Major facilitator superfamily</fullName>
    </recommendedName>
</protein>
<dbReference type="Gene3D" id="1.20.1250.20">
    <property type="entry name" value="MFS general substrate transporter like domains"/>
    <property type="match status" value="1"/>
</dbReference>
<keyword evidence="1" id="KW-1133">Transmembrane helix</keyword>